<accession>A0ABV6A059</accession>
<evidence type="ECO:0000313" key="3">
    <source>
        <dbReference type="Proteomes" id="UP001589693"/>
    </source>
</evidence>
<comment type="caution">
    <text evidence="2">The sequence shown here is derived from an EMBL/GenBank/DDBJ whole genome shotgun (WGS) entry which is preliminary data.</text>
</comment>
<sequence>MRGRASLQKARGGGSRMARKRRVPKLTASNTKNLIGVGKVLIPVLAPIALKAASVARDRYDQMRARKLGVPVDSLAQFSGKGGALHARLVGVGNAIGDLRTSGRTTPEADAFAADSEQRLVQLAAAVRAAERMPTARRKAAHHSVAVELDRMEAELLRRFGVS</sequence>
<gene>
    <name evidence="2" type="ORF">ACFFQA_21640</name>
</gene>
<name>A0ABV6A059_9PSEU</name>
<dbReference type="InterPro" id="IPR045522">
    <property type="entry name" value="DUF6474"/>
</dbReference>
<keyword evidence="3" id="KW-1185">Reference proteome</keyword>
<dbReference type="Proteomes" id="UP001589693">
    <property type="component" value="Unassembled WGS sequence"/>
</dbReference>
<feature type="region of interest" description="Disordered" evidence="1">
    <location>
        <begin position="1"/>
        <end position="23"/>
    </location>
</feature>
<proteinExistence type="predicted"/>
<evidence type="ECO:0000313" key="2">
    <source>
        <dbReference type="EMBL" id="MFB9906545.1"/>
    </source>
</evidence>
<dbReference type="EMBL" id="JBHLZU010000018">
    <property type="protein sequence ID" value="MFB9906545.1"/>
    <property type="molecule type" value="Genomic_DNA"/>
</dbReference>
<organism evidence="2 3">
    <name type="scientific">Allokutzneria oryzae</name>
    <dbReference type="NCBI Taxonomy" id="1378989"/>
    <lineage>
        <taxon>Bacteria</taxon>
        <taxon>Bacillati</taxon>
        <taxon>Actinomycetota</taxon>
        <taxon>Actinomycetes</taxon>
        <taxon>Pseudonocardiales</taxon>
        <taxon>Pseudonocardiaceae</taxon>
        <taxon>Allokutzneria</taxon>
    </lineage>
</organism>
<reference evidence="2 3" key="1">
    <citation type="submission" date="2024-09" db="EMBL/GenBank/DDBJ databases">
        <authorList>
            <person name="Sun Q."/>
            <person name="Mori K."/>
        </authorList>
    </citation>
    <scope>NUCLEOTIDE SEQUENCE [LARGE SCALE GENOMIC DNA]</scope>
    <source>
        <strain evidence="2 3">TBRC 7907</strain>
    </source>
</reference>
<dbReference type="Pfam" id="PF20079">
    <property type="entry name" value="DUF6474"/>
    <property type="match status" value="1"/>
</dbReference>
<protein>
    <submittedName>
        <fullName evidence="2">DUF6474 family protein</fullName>
    </submittedName>
</protein>
<evidence type="ECO:0000256" key="1">
    <source>
        <dbReference type="SAM" id="MobiDB-lite"/>
    </source>
</evidence>
<dbReference type="RefSeq" id="WP_377855034.1">
    <property type="nucleotide sequence ID" value="NZ_JBHLZU010000018.1"/>
</dbReference>